<evidence type="ECO:0000256" key="1">
    <source>
        <dbReference type="SAM" id="Phobius"/>
    </source>
</evidence>
<dbReference type="STRING" id="1227466.C464_10044"/>
<protein>
    <submittedName>
        <fullName evidence="2">TRAP-type transport system protein</fullName>
    </submittedName>
</protein>
<reference evidence="2 3" key="1">
    <citation type="journal article" date="2014" name="PLoS Genet.">
        <title>Phylogenetically driven sequencing of extremely halophilic archaea reveals strategies for static and dynamic osmo-response.</title>
        <authorList>
            <person name="Becker E.A."/>
            <person name="Seitzer P.M."/>
            <person name="Tritt A."/>
            <person name="Larsen D."/>
            <person name="Krusor M."/>
            <person name="Yao A.I."/>
            <person name="Wu D."/>
            <person name="Madern D."/>
            <person name="Eisen J.A."/>
            <person name="Darling A.E."/>
            <person name="Facciotti M.T."/>
        </authorList>
    </citation>
    <scope>NUCLEOTIDE SEQUENCE [LARGE SCALE GENOMIC DNA]</scope>
    <source>
        <strain evidence="2 3">DSM 10284</strain>
    </source>
</reference>
<dbReference type="PATRIC" id="fig|1227466.3.peg.2016"/>
<evidence type="ECO:0000313" key="3">
    <source>
        <dbReference type="Proteomes" id="UP000011509"/>
    </source>
</evidence>
<sequence length="184" mass="19179">MTRGARDAHASPLPGTSPRGRTAVAAAIGLLVTVAVVVSAVGVAGDAGVGALGGDRTLVVTHENGTELIATQVDADTEIVIEYTHSVEKTTVRDVYVPTADALRMTRMEFSSFGAGLPSQADVTERDGRYVYYPPSSEYRTLHLKTGDVAGHDLIVGGERYDISGLSGGGAVELTVDRRGPLGR</sequence>
<keyword evidence="1" id="KW-0812">Transmembrane</keyword>
<keyword evidence="3" id="KW-1185">Reference proteome</keyword>
<dbReference type="Pfam" id="PF08905">
    <property type="entry name" value="DUF1850"/>
    <property type="match status" value="1"/>
</dbReference>
<dbReference type="Proteomes" id="UP000011509">
    <property type="component" value="Unassembled WGS sequence"/>
</dbReference>
<feature type="transmembrane region" description="Helical" evidence="1">
    <location>
        <begin position="23"/>
        <end position="44"/>
    </location>
</feature>
<dbReference type="AlphaFoldDB" id="M0EIW7"/>
<dbReference type="InterPro" id="IPR015001">
    <property type="entry name" value="DUF1850"/>
</dbReference>
<keyword evidence="1" id="KW-0472">Membrane</keyword>
<dbReference type="RefSeq" id="WP_006113533.1">
    <property type="nucleotide sequence ID" value="NZ_AOJL01000037.1"/>
</dbReference>
<comment type="caution">
    <text evidence="2">The sequence shown here is derived from an EMBL/GenBank/DDBJ whole genome shotgun (WGS) entry which is preliminary data.</text>
</comment>
<evidence type="ECO:0000313" key="2">
    <source>
        <dbReference type="EMBL" id="ELZ46988.1"/>
    </source>
</evidence>
<name>M0EIW7_9EURY</name>
<gene>
    <name evidence="2" type="ORF">C464_10044</name>
</gene>
<organism evidence="2 3">
    <name type="scientific">Halorubrum coriense DSM 10284</name>
    <dbReference type="NCBI Taxonomy" id="1227466"/>
    <lineage>
        <taxon>Archaea</taxon>
        <taxon>Methanobacteriati</taxon>
        <taxon>Methanobacteriota</taxon>
        <taxon>Stenosarchaea group</taxon>
        <taxon>Halobacteria</taxon>
        <taxon>Halobacteriales</taxon>
        <taxon>Haloferacaceae</taxon>
        <taxon>Halorubrum</taxon>
    </lineage>
</organism>
<dbReference type="EMBL" id="AOJL01000037">
    <property type="protein sequence ID" value="ELZ46988.1"/>
    <property type="molecule type" value="Genomic_DNA"/>
</dbReference>
<proteinExistence type="predicted"/>
<keyword evidence="1" id="KW-1133">Transmembrane helix</keyword>
<accession>M0EIW7</accession>